<organism evidence="1 2">
    <name type="scientific">Araneus ventricosus</name>
    <name type="common">Orbweaver spider</name>
    <name type="synonym">Epeira ventricosa</name>
    <dbReference type="NCBI Taxonomy" id="182803"/>
    <lineage>
        <taxon>Eukaryota</taxon>
        <taxon>Metazoa</taxon>
        <taxon>Ecdysozoa</taxon>
        <taxon>Arthropoda</taxon>
        <taxon>Chelicerata</taxon>
        <taxon>Arachnida</taxon>
        <taxon>Araneae</taxon>
        <taxon>Araneomorphae</taxon>
        <taxon>Entelegynae</taxon>
        <taxon>Araneoidea</taxon>
        <taxon>Araneidae</taxon>
        <taxon>Araneus</taxon>
    </lineage>
</organism>
<dbReference type="Proteomes" id="UP000499080">
    <property type="component" value="Unassembled WGS sequence"/>
</dbReference>
<reference evidence="1 2" key="1">
    <citation type="journal article" date="2019" name="Sci. Rep.">
        <title>Orb-weaving spider Araneus ventricosus genome elucidates the spidroin gene catalogue.</title>
        <authorList>
            <person name="Kono N."/>
            <person name="Nakamura H."/>
            <person name="Ohtoshi R."/>
            <person name="Moran D.A.P."/>
            <person name="Shinohara A."/>
            <person name="Yoshida Y."/>
            <person name="Fujiwara M."/>
            <person name="Mori M."/>
            <person name="Tomita M."/>
            <person name="Arakawa K."/>
        </authorList>
    </citation>
    <scope>NUCLEOTIDE SEQUENCE [LARGE SCALE GENOMIC DNA]</scope>
</reference>
<gene>
    <name evidence="1" type="ORF">AVEN_273346_1</name>
</gene>
<keyword evidence="2" id="KW-1185">Reference proteome</keyword>
<evidence type="ECO:0000313" key="1">
    <source>
        <dbReference type="EMBL" id="GBN25945.1"/>
    </source>
</evidence>
<comment type="caution">
    <text evidence="1">The sequence shown here is derived from an EMBL/GenBank/DDBJ whole genome shotgun (WGS) entry which is preliminary data.</text>
</comment>
<protein>
    <submittedName>
        <fullName evidence="1">Uncharacterized protein</fullName>
    </submittedName>
</protein>
<sequence>MSTAYYLIGWPLLYSVKEWQRRDHLIRWMARISGMNSGSEYVNFAEPLMMTGGENYYIQGNRLHQRGSSGVMASLRFVAGGFHVRNPILLKIHHVWGLLPVKSHVGGQMSSRWYGAEVWSWVADQVSCSTSDRGSK</sequence>
<dbReference type="AlphaFoldDB" id="A0A4Y2MFN0"/>
<name>A0A4Y2MFN0_ARAVE</name>
<proteinExistence type="predicted"/>
<accession>A0A4Y2MFN0</accession>
<dbReference type="EMBL" id="BGPR01007313">
    <property type="protein sequence ID" value="GBN25945.1"/>
    <property type="molecule type" value="Genomic_DNA"/>
</dbReference>
<evidence type="ECO:0000313" key="2">
    <source>
        <dbReference type="Proteomes" id="UP000499080"/>
    </source>
</evidence>